<organism evidence="1 2">
    <name type="scientific">Microlunatus panaciterrae</name>
    <dbReference type="NCBI Taxonomy" id="400768"/>
    <lineage>
        <taxon>Bacteria</taxon>
        <taxon>Bacillati</taxon>
        <taxon>Actinomycetota</taxon>
        <taxon>Actinomycetes</taxon>
        <taxon>Propionibacteriales</taxon>
        <taxon>Propionibacteriaceae</taxon>
        <taxon>Microlunatus</taxon>
    </lineage>
</organism>
<sequence>MKKVALVVLVVIMVIVVGTLVAGRVGGNRGSSQDRGLAGFVDSFAPHTDVKPADVAGASCFNAALGGFAVEQSSVCQVRMPSKANRITLCLVQGQLSALTIKGRDYPAQQLGKKPMGCDDPLKFSLYDTGSVLVIGCLPFSAPCQIRVV</sequence>
<protein>
    <submittedName>
        <fullName evidence="1">Uncharacterized protein</fullName>
    </submittedName>
</protein>
<evidence type="ECO:0000313" key="1">
    <source>
        <dbReference type="EMBL" id="MBM7798675.1"/>
    </source>
</evidence>
<evidence type="ECO:0000313" key="2">
    <source>
        <dbReference type="Proteomes" id="UP000704762"/>
    </source>
</evidence>
<proteinExistence type="predicted"/>
<gene>
    <name evidence="1" type="ORF">JOE57_001596</name>
</gene>
<dbReference type="Proteomes" id="UP000704762">
    <property type="component" value="Unassembled WGS sequence"/>
</dbReference>
<accession>A0ABS2RI57</accession>
<dbReference type="RefSeq" id="WP_204917190.1">
    <property type="nucleotide sequence ID" value="NZ_BAAAQP010000002.1"/>
</dbReference>
<name>A0ABS2RI57_9ACTN</name>
<comment type="caution">
    <text evidence="1">The sequence shown here is derived from an EMBL/GenBank/DDBJ whole genome shotgun (WGS) entry which is preliminary data.</text>
</comment>
<dbReference type="EMBL" id="JAFBCF010000001">
    <property type="protein sequence ID" value="MBM7798675.1"/>
    <property type="molecule type" value="Genomic_DNA"/>
</dbReference>
<reference evidence="1 2" key="1">
    <citation type="submission" date="2021-01" db="EMBL/GenBank/DDBJ databases">
        <title>Sequencing the genomes of 1000 actinobacteria strains.</title>
        <authorList>
            <person name="Klenk H.-P."/>
        </authorList>
    </citation>
    <scope>NUCLEOTIDE SEQUENCE [LARGE SCALE GENOMIC DNA]</scope>
    <source>
        <strain evidence="1 2">DSM 18662</strain>
    </source>
</reference>
<keyword evidence="2" id="KW-1185">Reference proteome</keyword>